<protein>
    <recommendedName>
        <fullName evidence="4 17">Undecaprenyl-diphosphatase</fullName>
        <ecNumber evidence="3 17">3.6.1.27</ecNumber>
    </recommendedName>
    <alternativeName>
        <fullName evidence="15 17">Bacitracin resistance protein</fullName>
    </alternativeName>
    <alternativeName>
        <fullName evidence="14 17">Undecaprenyl pyrophosphate phosphatase</fullName>
    </alternativeName>
</protein>
<keyword evidence="6 17" id="KW-0812">Transmembrane</keyword>
<comment type="catalytic activity">
    <reaction evidence="16 17">
        <text>di-trans,octa-cis-undecaprenyl diphosphate + H2O = di-trans,octa-cis-undecaprenyl phosphate + phosphate + H(+)</text>
        <dbReference type="Rhea" id="RHEA:28094"/>
        <dbReference type="ChEBI" id="CHEBI:15377"/>
        <dbReference type="ChEBI" id="CHEBI:15378"/>
        <dbReference type="ChEBI" id="CHEBI:43474"/>
        <dbReference type="ChEBI" id="CHEBI:58405"/>
        <dbReference type="ChEBI" id="CHEBI:60392"/>
        <dbReference type="EC" id="3.6.1.27"/>
    </reaction>
</comment>
<evidence type="ECO:0000313" key="19">
    <source>
        <dbReference type="Proteomes" id="UP000276103"/>
    </source>
</evidence>
<dbReference type="EMBL" id="RSCM01000003">
    <property type="protein sequence ID" value="RUS98207.1"/>
    <property type="molecule type" value="Genomic_DNA"/>
</dbReference>
<comment type="function">
    <text evidence="17">Catalyzes the dephosphorylation of undecaprenyl diphosphate (UPP). Confers resistance to bacitracin.</text>
</comment>
<dbReference type="EC" id="3.6.1.27" evidence="3 17"/>
<name>A0A3S1C0V6_ANAVA</name>
<dbReference type="Proteomes" id="UP000276103">
    <property type="component" value="Unassembled WGS sequence"/>
</dbReference>
<keyword evidence="9 17" id="KW-0573">Peptidoglycan synthesis</keyword>
<organism evidence="18 19">
    <name type="scientific">Trichormus variabilis SAG 1403-4b</name>
    <dbReference type="NCBI Taxonomy" id="447716"/>
    <lineage>
        <taxon>Bacteria</taxon>
        <taxon>Bacillati</taxon>
        <taxon>Cyanobacteriota</taxon>
        <taxon>Cyanophyceae</taxon>
        <taxon>Nostocales</taxon>
        <taxon>Nostocaceae</taxon>
        <taxon>Trichormus</taxon>
    </lineage>
</organism>
<dbReference type="GO" id="GO:0005886">
    <property type="term" value="C:plasma membrane"/>
    <property type="evidence" value="ECO:0007669"/>
    <property type="project" value="UniProtKB-SubCell"/>
</dbReference>
<gene>
    <name evidence="17 18" type="primary">uppP</name>
    <name evidence="18" type="ORF">DSM107003_12950</name>
</gene>
<sequence length="311" mass="33940">MATIFVATGINWLLPIWGQFLQVEIPAEAATGGVNLMAGLIQSLILGIVQGITEFLPISSTAHLLIVTKVFGWKELGSKDFVDAIQFGSVIAILLYFWSLISSILKGAIKTLKDKDWEREEWKITVGIAVGTLPALIIGFILKDVLPDSALIIAIMSVIMAILLALAEKIGTRKRDFNSLQIGDGVLVGLGQTLALIPGVSRSGSTLTTALFLGLERDTAARFSFLLGFPTLTIATLYKSLKIFKQFQAQELPDNIVLLLIVGIISTFIFSYLSIAFLIRYLQTKNTLIFVWYRLAFGSAILLAIAFGWQG</sequence>
<evidence type="ECO:0000256" key="14">
    <source>
        <dbReference type="ARBA" id="ARBA00032707"/>
    </source>
</evidence>
<comment type="caution">
    <text evidence="18">The sequence shown here is derived from an EMBL/GenBank/DDBJ whole genome shotgun (WGS) entry which is preliminary data.</text>
</comment>
<comment type="similarity">
    <text evidence="2 17">Belongs to the UppP family.</text>
</comment>
<evidence type="ECO:0000256" key="8">
    <source>
        <dbReference type="ARBA" id="ARBA00022960"/>
    </source>
</evidence>
<dbReference type="HAMAP" id="MF_01006">
    <property type="entry name" value="Undec_diphosphatase"/>
    <property type="match status" value="1"/>
</dbReference>
<evidence type="ECO:0000256" key="17">
    <source>
        <dbReference type="HAMAP-Rule" id="MF_01006"/>
    </source>
</evidence>
<dbReference type="GO" id="GO:0008360">
    <property type="term" value="P:regulation of cell shape"/>
    <property type="evidence" value="ECO:0007669"/>
    <property type="project" value="UniProtKB-KW"/>
</dbReference>
<feature type="transmembrane region" description="Helical" evidence="17">
    <location>
        <begin position="220"/>
        <end position="238"/>
    </location>
</feature>
<dbReference type="OrthoDB" id="9808289at2"/>
<evidence type="ECO:0000256" key="15">
    <source>
        <dbReference type="ARBA" id="ARBA00032932"/>
    </source>
</evidence>
<evidence type="ECO:0000256" key="3">
    <source>
        <dbReference type="ARBA" id="ARBA00012374"/>
    </source>
</evidence>
<dbReference type="GO" id="GO:0046677">
    <property type="term" value="P:response to antibiotic"/>
    <property type="evidence" value="ECO:0007669"/>
    <property type="project" value="UniProtKB-UniRule"/>
</dbReference>
<comment type="subcellular location">
    <subcellularLocation>
        <location evidence="1 17">Cell membrane</location>
        <topology evidence="1 17">Multi-pass membrane protein</topology>
    </subcellularLocation>
</comment>
<dbReference type="NCBIfam" id="NF001394">
    <property type="entry name" value="PRK00281.2-5"/>
    <property type="match status" value="1"/>
</dbReference>
<keyword evidence="12 17" id="KW-0046">Antibiotic resistance</keyword>
<dbReference type="Pfam" id="PF02673">
    <property type="entry name" value="BacA"/>
    <property type="match status" value="1"/>
</dbReference>
<feature type="transmembrane region" description="Helical" evidence="17">
    <location>
        <begin position="122"/>
        <end position="143"/>
    </location>
</feature>
<evidence type="ECO:0000256" key="5">
    <source>
        <dbReference type="ARBA" id="ARBA00022475"/>
    </source>
</evidence>
<evidence type="ECO:0000256" key="7">
    <source>
        <dbReference type="ARBA" id="ARBA00022801"/>
    </source>
</evidence>
<dbReference type="PANTHER" id="PTHR30622:SF4">
    <property type="entry name" value="UNDECAPRENYL-DIPHOSPHATASE"/>
    <property type="match status" value="1"/>
</dbReference>
<evidence type="ECO:0000256" key="4">
    <source>
        <dbReference type="ARBA" id="ARBA00021581"/>
    </source>
</evidence>
<evidence type="ECO:0000256" key="13">
    <source>
        <dbReference type="ARBA" id="ARBA00023316"/>
    </source>
</evidence>
<dbReference type="AlphaFoldDB" id="A0A3S1C0V6"/>
<evidence type="ECO:0000256" key="9">
    <source>
        <dbReference type="ARBA" id="ARBA00022984"/>
    </source>
</evidence>
<keyword evidence="10 17" id="KW-1133">Transmembrane helix</keyword>
<keyword evidence="8 17" id="KW-0133">Cell shape</keyword>
<evidence type="ECO:0000256" key="1">
    <source>
        <dbReference type="ARBA" id="ARBA00004651"/>
    </source>
</evidence>
<proteinExistence type="inferred from homology"/>
<dbReference type="RefSeq" id="WP_127053052.1">
    <property type="nucleotide sequence ID" value="NZ_RSCM01000003.1"/>
</dbReference>
<accession>A0A3S1C0V6</accession>
<dbReference type="InterPro" id="IPR003824">
    <property type="entry name" value="UppP"/>
</dbReference>
<keyword evidence="7 17" id="KW-0378">Hydrolase</keyword>
<comment type="miscellaneous">
    <text evidence="17">Bacitracin is thought to be involved in the inhibition of peptidoglycan synthesis by sequestering undecaprenyl diphosphate, thereby reducing the pool of lipid carrier available.</text>
</comment>
<evidence type="ECO:0000256" key="2">
    <source>
        <dbReference type="ARBA" id="ARBA00010621"/>
    </source>
</evidence>
<dbReference type="GO" id="GO:0009252">
    <property type="term" value="P:peptidoglycan biosynthetic process"/>
    <property type="evidence" value="ECO:0007669"/>
    <property type="project" value="UniProtKB-KW"/>
</dbReference>
<keyword evidence="5 17" id="KW-1003">Cell membrane</keyword>
<reference evidence="18 19" key="1">
    <citation type="journal article" date="2019" name="Genome Biol. Evol.">
        <title>Day and night: Metabolic profiles and evolutionary relationships of six axenic non-marine cyanobacteria.</title>
        <authorList>
            <person name="Will S.E."/>
            <person name="Henke P."/>
            <person name="Boedeker C."/>
            <person name="Huang S."/>
            <person name="Brinkmann H."/>
            <person name="Rohde M."/>
            <person name="Jarek M."/>
            <person name="Friedl T."/>
            <person name="Seufert S."/>
            <person name="Schumacher M."/>
            <person name="Overmann J."/>
            <person name="Neumann-Schaal M."/>
            <person name="Petersen J."/>
        </authorList>
    </citation>
    <scope>NUCLEOTIDE SEQUENCE [LARGE SCALE GENOMIC DNA]</scope>
    <source>
        <strain evidence="18 19">SAG 1403-4b</strain>
    </source>
</reference>
<dbReference type="GO" id="GO:0071555">
    <property type="term" value="P:cell wall organization"/>
    <property type="evidence" value="ECO:0007669"/>
    <property type="project" value="UniProtKB-KW"/>
</dbReference>
<evidence type="ECO:0000313" key="18">
    <source>
        <dbReference type="EMBL" id="RUS98207.1"/>
    </source>
</evidence>
<dbReference type="PANTHER" id="PTHR30622">
    <property type="entry name" value="UNDECAPRENYL-DIPHOSPHATASE"/>
    <property type="match status" value="1"/>
</dbReference>
<feature type="transmembrane region" description="Helical" evidence="17">
    <location>
        <begin position="291"/>
        <end position="309"/>
    </location>
</feature>
<feature type="transmembrane region" description="Helical" evidence="17">
    <location>
        <begin position="84"/>
        <end position="101"/>
    </location>
</feature>
<keyword evidence="19" id="KW-1185">Reference proteome</keyword>
<keyword evidence="11 17" id="KW-0472">Membrane</keyword>
<dbReference type="GO" id="GO:0050380">
    <property type="term" value="F:undecaprenyl-diphosphatase activity"/>
    <property type="evidence" value="ECO:0007669"/>
    <property type="project" value="UniProtKB-UniRule"/>
</dbReference>
<feature type="transmembrane region" description="Helical" evidence="17">
    <location>
        <begin position="149"/>
        <end position="167"/>
    </location>
</feature>
<evidence type="ECO:0000256" key="10">
    <source>
        <dbReference type="ARBA" id="ARBA00022989"/>
    </source>
</evidence>
<feature type="transmembrane region" description="Helical" evidence="17">
    <location>
        <begin position="258"/>
        <end position="279"/>
    </location>
</feature>
<dbReference type="NCBIfam" id="TIGR00753">
    <property type="entry name" value="undec_PP_bacA"/>
    <property type="match status" value="1"/>
</dbReference>
<evidence type="ECO:0000256" key="16">
    <source>
        <dbReference type="ARBA" id="ARBA00047594"/>
    </source>
</evidence>
<evidence type="ECO:0000256" key="12">
    <source>
        <dbReference type="ARBA" id="ARBA00023251"/>
    </source>
</evidence>
<evidence type="ECO:0000256" key="11">
    <source>
        <dbReference type="ARBA" id="ARBA00023136"/>
    </source>
</evidence>
<keyword evidence="13 17" id="KW-0961">Cell wall biogenesis/degradation</keyword>
<evidence type="ECO:0000256" key="6">
    <source>
        <dbReference type="ARBA" id="ARBA00022692"/>
    </source>
</evidence>